<evidence type="ECO:0000256" key="2">
    <source>
        <dbReference type="ARBA" id="ARBA00022737"/>
    </source>
</evidence>
<evidence type="ECO:0000256" key="5">
    <source>
        <dbReference type="PROSITE-ProRule" id="PRU00042"/>
    </source>
</evidence>
<accession>A0AAJ7CA56</accession>
<dbReference type="GO" id="GO:0008270">
    <property type="term" value="F:zinc ion binding"/>
    <property type="evidence" value="ECO:0007669"/>
    <property type="project" value="UniProtKB-KW"/>
</dbReference>
<evidence type="ECO:0000313" key="12">
    <source>
        <dbReference type="RefSeq" id="XP_015604988.1"/>
    </source>
</evidence>
<gene>
    <name evidence="9 10 11 12 13 14 15 16" type="primary">LOC107272394</name>
</gene>
<sequence>MSGRLPRLRALRPRPQPHLQNTPAPTRTESRYNKEEEEEINDEEDELLVENEEDIEGGVDEEEEEEDEIIDEQELEEQESVNDDRFKSDESEKRLVIKEEPVEIVTEEPEDSERNYECKTCNPPKGLSNLKAYLAHLKNEHKQKVKCYECPHCEFVCQHVKKLQRHFRVAHEDLQDKVAAESAERSRCPMCAHIAANPQDLETHQRVHHLKRRFFRCAKCSYVTHVRARYTKHVKYHSMPMIKCDACDFRTPYKWNLDRHTRNHGGGGAFQCRACNFTADIRQSLTVHETNHHEPPVGRTPRKMNTPFERKPRNSPKRYNQVGASDFRDTATGSNHPEKLKSGSPAKSLSPDKNLSSPEDRRSAIAGAECIALKCEEKGCQFITAWDSKMQRHLAESHSQNAANKPKKPLPMLIPLSPVSNAKANNAGASGPGTTLLKVPRVRVRPELARIARDTEMARLYGNKEVRSLDHQKIQASELKKEAGTTDSFEKKNASFFDKLKERLMTTSGNNGIAEVAVSSQNDLKCWCTFEASSLEELTSHRRTHHTALSVSLGTSRCPNCRRRCKSSADLQVHMRLCHPTSNDYAATDNSLENSTGYTELRTAYRGEYAFPFQVDWDANFGALNSSGSSVEGGSTPSGRRVFKCPHCPFWASTASRFHVHIVGHLNRKPFECSLCAYRSNWRWDITKHIKLKAARDPAHMCARVLMTDETGRRNYSKYNKYLAQIEQQSGDERIYGERTGEDRTSDEPPTKILIMSDTKEYPQPPELTPAPVSLLTSTNSSREISALPLRPPPPLKAATRSQGQSLLKNNPAVSNANATVTPTTGVNASLSTTAAVTALAITPVTAMAPSRSSPPGSGSEESKRTLWKCKRCNFRDSNKETVLIHVKSHYESMDDVAESEKNAFTCEDCPFSAADAESLALHRVHHRPNLEAIFKCYLCPYYVSTKVELLDHARLHGEELAVVHQRNVESESPPSKRKYSQNHRTVLANNQTKEESSMEQVIHITSPSTSTSGSVSSKGNEAPPLLLDTRALPDAPLVWVSRTDGTIAKMLKCRHCPHVSSRRAEVRDHESMHMNSPNQGSLIACPSCSFACSRREVMDSHAEMHSGALGTVHCLVDEGRTDAQQLNDLSTLLGLPQPISVASEPDLRDSRLVHCCSKCPARFLCEKELRIHLRYHCTELAYSCQWCSYAARQPAHLLAHQKAHSPEYQDRTRYLLSLYGHSQRYPPPTTACVEANTQDSAEGNTTNVAWIVVEVGAGRSNVLTNHLTTSSQETGNQVFTCAKCPARYFKLDALEYHMTLHGTNNRFKCTECDYSSKTAQNLVKHQVVHRRHAEANENVTSSRLLPPPDPQFGILMRGNPNFVYPGYLRNGRLREKRYKCHKCPSAFEKREQYRIHLTLHGAKQRYRCDTCDYSVKYYANYAQHLRKHQANAQAQASRRRYEDDAITIDTGIQSDSTISISRSGKSLTKSSAGFSAAGNILASGSASNSAVLQVSNQDKQSLMLLQKKGVLVAPSEVEAENIRCQDCPFSTPDKDVMDAHKRRHGIERMTPPCPHCDYVPRKDENVGDHIRLHFTRLYKPDSYLIAELLTLTMRRVPANGKEDAKENELLFKECGDGRFLPIVDPTTSSRSLSPNENSVQEKVIVDPNTGEAKHHLTV</sequence>
<dbReference type="KEGG" id="ccin:107272394"/>
<feature type="domain" description="C2H2-type" evidence="7">
    <location>
        <begin position="1379"/>
        <end position="1406"/>
    </location>
</feature>
<dbReference type="PANTHER" id="PTHR24403:SF67">
    <property type="entry name" value="FI01116P-RELATED"/>
    <property type="match status" value="1"/>
</dbReference>
<keyword evidence="8" id="KW-1185">Reference proteome</keyword>
<reference evidence="9 10" key="1">
    <citation type="submission" date="2025-04" db="UniProtKB">
        <authorList>
            <consortium name="RefSeq"/>
        </authorList>
    </citation>
    <scope>IDENTIFICATION</scope>
</reference>
<dbReference type="GO" id="GO:0005634">
    <property type="term" value="C:nucleus"/>
    <property type="evidence" value="ECO:0007669"/>
    <property type="project" value="TreeGrafter"/>
</dbReference>
<dbReference type="GeneID" id="107272394"/>
<evidence type="ECO:0000313" key="15">
    <source>
        <dbReference type="RefSeq" id="XP_024945402.1"/>
    </source>
</evidence>
<dbReference type="RefSeq" id="XP_024945402.1">
    <property type="nucleotide sequence ID" value="XM_025089634.1"/>
</dbReference>
<evidence type="ECO:0000313" key="10">
    <source>
        <dbReference type="RefSeq" id="XP_015604986.1"/>
    </source>
</evidence>
<dbReference type="Gene3D" id="3.30.160.60">
    <property type="entry name" value="Classic Zinc Finger"/>
    <property type="match status" value="9"/>
</dbReference>
<feature type="domain" description="C2H2-type" evidence="7">
    <location>
        <begin position="1407"/>
        <end position="1434"/>
    </location>
</feature>
<dbReference type="SUPFAM" id="SSF57667">
    <property type="entry name" value="beta-beta-alpha zinc fingers"/>
    <property type="match status" value="5"/>
</dbReference>
<evidence type="ECO:0000313" key="11">
    <source>
        <dbReference type="RefSeq" id="XP_015604987.1"/>
    </source>
</evidence>
<evidence type="ECO:0000313" key="13">
    <source>
        <dbReference type="RefSeq" id="XP_015604989.1"/>
    </source>
</evidence>
<dbReference type="RefSeq" id="XP_015604987.1">
    <property type="nucleotide sequence ID" value="XM_015749501.2"/>
</dbReference>
<dbReference type="SMART" id="SM00355">
    <property type="entry name" value="ZnF_C2H2"/>
    <property type="match status" value="24"/>
</dbReference>
<evidence type="ECO:0000313" key="8">
    <source>
        <dbReference type="Proteomes" id="UP000694920"/>
    </source>
</evidence>
<evidence type="ECO:0000256" key="6">
    <source>
        <dbReference type="SAM" id="MobiDB-lite"/>
    </source>
</evidence>
<dbReference type="InterPro" id="IPR013087">
    <property type="entry name" value="Znf_C2H2_type"/>
</dbReference>
<dbReference type="Proteomes" id="UP000694920">
    <property type="component" value="Unplaced"/>
</dbReference>
<organism evidence="8 10">
    <name type="scientific">Cephus cinctus</name>
    <name type="common">Wheat stem sawfly</name>
    <dbReference type="NCBI Taxonomy" id="211228"/>
    <lineage>
        <taxon>Eukaryota</taxon>
        <taxon>Metazoa</taxon>
        <taxon>Ecdysozoa</taxon>
        <taxon>Arthropoda</taxon>
        <taxon>Hexapoda</taxon>
        <taxon>Insecta</taxon>
        <taxon>Pterygota</taxon>
        <taxon>Neoptera</taxon>
        <taxon>Endopterygota</taxon>
        <taxon>Hymenoptera</taxon>
        <taxon>Cephoidea</taxon>
        <taxon>Cephidae</taxon>
        <taxon>Cephus</taxon>
    </lineage>
</organism>
<evidence type="ECO:0000256" key="1">
    <source>
        <dbReference type="ARBA" id="ARBA00022723"/>
    </source>
</evidence>
<dbReference type="PANTHER" id="PTHR24403">
    <property type="entry name" value="ZINC FINGER PROTEIN"/>
    <property type="match status" value="1"/>
</dbReference>
<dbReference type="Pfam" id="PF00096">
    <property type="entry name" value="zf-C2H2"/>
    <property type="match status" value="1"/>
</dbReference>
<evidence type="ECO:0000259" key="7">
    <source>
        <dbReference type="PROSITE" id="PS50157"/>
    </source>
</evidence>
<dbReference type="RefSeq" id="XP_015604992.1">
    <property type="nucleotide sequence ID" value="XM_015749506.2"/>
</dbReference>
<dbReference type="RefSeq" id="XP_015604986.1">
    <property type="nucleotide sequence ID" value="XM_015749500.2"/>
</dbReference>
<evidence type="ECO:0000313" key="16">
    <source>
        <dbReference type="RefSeq" id="XP_024945403.1"/>
    </source>
</evidence>
<feature type="domain" description="C2H2-type" evidence="7">
    <location>
        <begin position="935"/>
        <end position="962"/>
    </location>
</feature>
<evidence type="ECO:0000313" key="9">
    <source>
        <dbReference type="RefSeq" id="XP_015604985.1"/>
    </source>
</evidence>
<dbReference type="RefSeq" id="XP_015604988.1">
    <property type="nucleotide sequence ID" value="XM_015749502.2"/>
</dbReference>
<keyword evidence="1" id="KW-0479">Metal-binding</keyword>
<dbReference type="InterPro" id="IPR036236">
    <property type="entry name" value="Znf_C2H2_sf"/>
</dbReference>
<dbReference type="RefSeq" id="XP_015604985.1">
    <property type="nucleotide sequence ID" value="XM_015749499.2"/>
</dbReference>
<evidence type="ECO:0000256" key="3">
    <source>
        <dbReference type="ARBA" id="ARBA00022771"/>
    </source>
</evidence>
<keyword evidence="4" id="KW-0862">Zinc</keyword>
<feature type="compositionally biased region" description="Acidic residues" evidence="6">
    <location>
        <begin position="35"/>
        <end position="81"/>
    </location>
</feature>
<dbReference type="FunFam" id="3.30.160.60:FF:000894">
    <property type="entry name" value="Uncharacterized protein, isoform C"/>
    <property type="match status" value="1"/>
</dbReference>
<proteinExistence type="predicted"/>
<feature type="compositionally biased region" description="Polar residues" evidence="6">
    <location>
        <begin position="345"/>
        <end position="357"/>
    </location>
</feature>
<feature type="domain" description="C2H2-type" evidence="7">
    <location>
        <begin position="1155"/>
        <end position="1182"/>
    </location>
</feature>
<dbReference type="RefSeq" id="XP_024945403.1">
    <property type="nucleotide sequence ID" value="XM_025089635.1"/>
</dbReference>
<evidence type="ECO:0000256" key="4">
    <source>
        <dbReference type="ARBA" id="ARBA00022833"/>
    </source>
</evidence>
<dbReference type="PROSITE" id="PS50157">
    <property type="entry name" value="ZINC_FINGER_C2H2_2"/>
    <property type="match status" value="6"/>
</dbReference>
<feature type="region of interest" description="Disordered" evidence="6">
    <location>
        <begin position="1"/>
        <end position="89"/>
    </location>
</feature>
<keyword evidence="2" id="KW-0677">Repeat</keyword>
<evidence type="ECO:0000313" key="14">
    <source>
        <dbReference type="RefSeq" id="XP_015604992.1"/>
    </source>
</evidence>
<dbReference type="GO" id="GO:0010468">
    <property type="term" value="P:regulation of gene expression"/>
    <property type="evidence" value="ECO:0007669"/>
    <property type="project" value="TreeGrafter"/>
</dbReference>
<feature type="region of interest" description="Disordered" evidence="6">
    <location>
        <begin position="287"/>
        <end position="361"/>
    </location>
</feature>
<keyword evidence="3 5" id="KW-0863">Zinc-finger</keyword>
<dbReference type="PROSITE" id="PS00028">
    <property type="entry name" value="ZINC_FINGER_C2H2_1"/>
    <property type="match status" value="8"/>
</dbReference>
<feature type="domain" description="C2H2-type" evidence="7">
    <location>
        <begin position="1308"/>
        <end position="1335"/>
    </location>
</feature>
<dbReference type="InterPro" id="IPR050688">
    <property type="entry name" value="Zinc_finger/UBP_domain"/>
</dbReference>
<feature type="compositionally biased region" description="Basic residues" evidence="6">
    <location>
        <begin position="1"/>
        <end position="12"/>
    </location>
</feature>
<feature type="domain" description="C2H2-type" evidence="7">
    <location>
        <begin position="1183"/>
        <end position="1210"/>
    </location>
</feature>
<dbReference type="RefSeq" id="XP_015604989.1">
    <property type="nucleotide sequence ID" value="XM_015749503.2"/>
</dbReference>
<name>A0AAJ7CA56_CEPCN</name>
<protein>
    <submittedName>
        <fullName evidence="9 10">Uncharacterized protein LOC107272394 isoform X1</fullName>
    </submittedName>
</protein>